<name>A0AAQ3N164_VIGMU</name>
<protein>
    <submittedName>
        <fullName evidence="1">Uncharacterized protein</fullName>
    </submittedName>
</protein>
<proteinExistence type="predicted"/>
<dbReference type="Proteomes" id="UP001374535">
    <property type="component" value="Chromosome 8"/>
</dbReference>
<dbReference type="PANTHER" id="PTHR33912">
    <property type="entry name" value="OS01G0939400 PROTEIN"/>
    <property type="match status" value="1"/>
</dbReference>
<evidence type="ECO:0000313" key="2">
    <source>
        <dbReference type="Proteomes" id="UP001374535"/>
    </source>
</evidence>
<evidence type="ECO:0000313" key="1">
    <source>
        <dbReference type="EMBL" id="WVZ00821.1"/>
    </source>
</evidence>
<dbReference type="EMBL" id="CP144693">
    <property type="protein sequence ID" value="WVZ00821.1"/>
    <property type="molecule type" value="Genomic_DNA"/>
</dbReference>
<keyword evidence="2" id="KW-1185">Reference proteome</keyword>
<dbReference type="AlphaFoldDB" id="A0AAQ3N164"/>
<gene>
    <name evidence="1" type="ORF">V8G54_026890</name>
</gene>
<organism evidence="1 2">
    <name type="scientific">Vigna mungo</name>
    <name type="common">Black gram</name>
    <name type="synonym">Phaseolus mungo</name>
    <dbReference type="NCBI Taxonomy" id="3915"/>
    <lineage>
        <taxon>Eukaryota</taxon>
        <taxon>Viridiplantae</taxon>
        <taxon>Streptophyta</taxon>
        <taxon>Embryophyta</taxon>
        <taxon>Tracheophyta</taxon>
        <taxon>Spermatophyta</taxon>
        <taxon>Magnoliopsida</taxon>
        <taxon>eudicotyledons</taxon>
        <taxon>Gunneridae</taxon>
        <taxon>Pentapetalae</taxon>
        <taxon>rosids</taxon>
        <taxon>fabids</taxon>
        <taxon>Fabales</taxon>
        <taxon>Fabaceae</taxon>
        <taxon>Papilionoideae</taxon>
        <taxon>50 kb inversion clade</taxon>
        <taxon>NPAAA clade</taxon>
        <taxon>indigoferoid/millettioid clade</taxon>
        <taxon>Phaseoleae</taxon>
        <taxon>Vigna</taxon>
    </lineage>
</organism>
<sequence length="129" mass="14452">MEMECKGRLMRRRRGEGCSTRLQKQAPASLDIDKLHCDRPSNPFGEVSKAIPLLSPLMFSHQPIYQDIPVHVGTSENINTEKNNASGAMNQDRTLCTAWEHPAMASFPHASSSSFCTFFQKQCVFVNHA</sequence>
<accession>A0AAQ3N164</accession>
<dbReference type="PANTHER" id="PTHR33912:SF5">
    <property type="entry name" value="F22G5.17"/>
    <property type="match status" value="1"/>
</dbReference>
<reference evidence="1 2" key="1">
    <citation type="journal article" date="2023" name="Life. Sci Alliance">
        <title>Evolutionary insights into 3D genome organization and epigenetic landscape of Vigna mungo.</title>
        <authorList>
            <person name="Junaid A."/>
            <person name="Singh B."/>
            <person name="Bhatia S."/>
        </authorList>
    </citation>
    <scope>NUCLEOTIDE SEQUENCE [LARGE SCALE GENOMIC DNA]</scope>
    <source>
        <strain evidence="1">Urdbean</strain>
    </source>
</reference>
<dbReference type="InterPro" id="IPR040381">
    <property type="entry name" value="At4g14450-like"/>
</dbReference>